<evidence type="ECO:0000313" key="3">
    <source>
        <dbReference type="Proteomes" id="UP000694555"/>
    </source>
</evidence>
<accession>A0A8C0AQ68</accession>
<keyword evidence="1" id="KW-0732">Signal</keyword>
<keyword evidence="3" id="KW-1185">Reference proteome</keyword>
<dbReference type="Ensembl" id="ENSBJAT00000005673.1">
    <property type="protein sequence ID" value="ENSBJAP00000005508.1"/>
    <property type="gene ID" value="ENSBJAG00000003955.1"/>
</dbReference>
<reference evidence="2" key="2">
    <citation type="submission" date="2025-09" db="UniProtKB">
        <authorList>
            <consortium name="Ensembl"/>
        </authorList>
    </citation>
    <scope>IDENTIFICATION</scope>
</reference>
<dbReference type="AlphaFoldDB" id="A0A8C0AQ68"/>
<sequence length="181" mass="20195">MELGFLLWHTNLLLHLGLLKVIPIFPGKRTVYSQLWRIGAYCRTPSQEQSCYARGNSFNFPQKLPGLLHVCVECVPLSPFLLNIACTECCLCIFFGLGIRDCVRTPTQNMNAKVFVEQYCLSCFCPVTCVLMSKCTSANSLVLSAAVNFRGEDAGGLMFAQPSPLEVRYVESETLSFLSFE</sequence>
<organism evidence="2 3">
    <name type="scientific">Buteo japonicus</name>
    <dbReference type="NCBI Taxonomy" id="224669"/>
    <lineage>
        <taxon>Eukaryota</taxon>
        <taxon>Metazoa</taxon>
        <taxon>Chordata</taxon>
        <taxon>Craniata</taxon>
        <taxon>Vertebrata</taxon>
        <taxon>Euteleostomi</taxon>
        <taxon>Archelosauria</taxon>
        <taxon>Archosauria</taxon>
        <taxon>Dinosauria</taxon>
        <taxon>Saurischia</taxon>
        <taxon>Theropoda</taxon>
        <taxon>Coelurosauria</taxon>
        <taxon>Aves</taxon>
        <taxon>Neognathae</taxon>
        <taxon>Neoaves</taxon>
        <taxon>Telluraves</taxon>
        <taxon>Accipitrimorphae</taxon>
        <taxon>Accipitriformes</taxon>
        <taxon>Accipitridae</taxon>
        <taxon>Accipitrinae</taxon>
        <taxon>Buteo</taxon>
    </lineage>
</organism>
<proteinExistence type="predicted"/>
<dbReference type="Proteomes" id="UP000694555">
    <property type="component" value="Unplaced"/>
</dbReference>
<protein>
    <submittedName>
        <fullName evidence="2">Uncharacterized protein</fullName>
    </submittedName>
</protein>
<reference evidence="2" key="1">
    <citation type="submission" date="2025-08" db="UniProtKB">
        <authorList>
            <consortium name="Ensembl"/>
        </authorList>
    </citation>
    <scope>IDENTIFICATION</scope>
</reference>
<feature type="signal peptide" evidence="1">
    <location>
        <begin position="1"/>
        <end position="23"/>
    </location>
</feature>
<evidence type="ECO:0000313" key="2">
    <source>
        <dbReference type="Ensembl" id="ENSBJAP00000005508.1"/>
    </source>
</evidence>
<name>A0A8C0AQ68_9AVES</name>
<feature type="chain" id="PRO_5034305265" evidence="1">
    <location>
        <begin position="24"/>
        <end position="181"/>
    </location>
</feature>
<evidence type="ECO:0000256" key="1">
    <source>
        <dbReference type="SAM" id="SignalP"/>
    </source>
</evidence>